<dbReference type="Gene3D" id="3.40.50.10610">
    <property type="entry name" value="ABC-type transport auxiliary lipoprotein component"/>
    <property type="match status" value="1"/>
</dbReference>
<dbReference type="Pfam" id="PF03886">
    <property type="entry name" value="ABC_trans_aux"/>
    <property type="match status" value="1"/>
</dbReference>
<proteinExistence type="predicted"/>
<organism evidence="2 3">
    <name type="scientific">Marinobacter gudaonensis</name>
    <dbReference type="NCBI Taxonomy" id="375760"/>
    <lineage>
        <taxon>Bacteria</taxon>
        <taxon>Pseudomonadati</taxon>
        <taxon>Pseudomonadota</taxon>
        <taxon>Gammaproteobacteria</taxon>
        <taxon>Pseudomonadales</taxon>
        <taxon>Marinobacteraceae</taxon>
        <taxon>Marinobacter</taxon>
    </lineage>
</organism>
<protein>
    <submittedName>
        <fullName evidence="2">Cholesterol transport system auxiliary component</fullName>
    </submittedName>
</protein>
<reference evidence="3" key="1">
    <citation type="submission" date="2016-10" db="EMBL/GenBank/DDBJ databases">
        <authorList>
            <person name="Varghese N."/>
            <person name="Submissions S."/>
        </authorList>
    </citation>
    <scope>NUCLEOTIDE SEQUENCE [LARGE SCALE GENOMIC DNA]</scope>
    <source>
        <strain evidence="3">CGMCC 1.6294</strain>
    </source>
</reference>
<dbReference type="RefSeq" id="WP_091985079.1">
    <property type="nucleotide sequence ID" value="NZ_FOYV01000001.1"/>
</dbReference>
<keyword evidence="3" id="KW-1185">Reference proteome</keyword>
<dbReference type="Proteomes" id="UP000199290">
    <property type="component" value="Unassembled WGS sequence"/>
</dbReference>
<dbReference type="STRING" id="375760.SAMN04488073_0236"/>
<evidence type="ECO:0000313" key="3">
    <source>
        <dbReference type="Proteomes" id="UP000199290"/>
    </source>
</evidence>
<sequence>MTTRFFGAIVITLGIATAAGCTVFPNPEPPRVMDLAWSNTERAPASGIPFVLRVDTPYASEPFNSTRILAKPSDWEFQSYPDVRWRDTVPMMLRDAMIVSLRRHAGFADVIAETSPAEANLTLVSELSAFHAEEPGGYPRVNLRLHAQVIDAGSRQSLCRQTFTVEQDAEGPAIEQVVQAFGDAGQSLTARMIDWLSGCGYPPAPETVRARQP</sequence>
<dbReference type="AlphaFoldDB" id="A0A1I6G906"/>
<gene>
    <name evidence="2" type="ORF">SAMN04488073_0236</name>
</gene>
<evidence type="ECO:0000259" key="1">
    <source>
        <dbReference type="Pfam" id="PF03886"/>
    </source>
</evidence>
<dbReference type="SUPFAM" id="SSF159594">
    <property type="entry name" value="XCC0632-like"/>
    <property type="match status" value="1"/>
</dbReference>
<dbReference type="PROSITE" id="PS51257">
    <property type="entry name" value="PROKAR_LIPOPROTEIN"/>
    <property type="match status" value="1"/>
</dbReference>
<dbReference type="OrthoDB" id="5795476at2"/>
<feature type="domain" description="ABC-type transport auxiliary lipoprotein component" evidence="1">
    <location>
        <begin position="41"/>
        <end position="192"/>
    </location>
</feature>
<dbReference type="InterPro" id="IPR005586">
    <property type="entry name" value="ABC_trans_aux"/>
</dbReference>
<accession>A0A1I6G906</accession>
<dbReference type="EMBL" id="FOYV01000001">
    <property type="protein sequence ID" value="SFR38682.1"/>
    <property type="molecule type" value="Genomic_DNA"/>
</dbReference>
<evidence type="ECO:0000313" key="2">
    <source>
        <dbReference type="EMBL" id="SFR38682.1"/>
    </source>
</evidence>
<name>A0A1I6G906_9GAMM</name>